<evidence type="ECO:0000313" key="2">
    <source>
        <dbReference type="Proteomes" id="UP000886752"/>
    </source>
</evidence>
<evidence type="ECO:0000313" key="1">
    <source>
        <dbReference type="EMBL" id="HIW01482.1"/>
    </source>
</evidence>
<proteinExistence type="predicted"/>
<gene>
    <name evidence="1" type="ORF">H9894_09915</name>
</gene>
<accession>A0A9D1PXB1</accession>
<reference evidence="1" key="1">
    <citation type="journal article" date="2021" name="PeerJ">
        <title>Extensive microbial diversity within the chicken gut microbiome revealed by metagenomics and culture.</title>
        <authorList>
            <person name="Gilroy R."/>
            <person name="Ravi A."/>
            <person name="Getino M."/>
            <person name="Pursley I."/>
            <person name="Horton D.L."/>
            <person name="Alikhan N.F."/>
            <person name="Baker D."/>
            <person name="Gharbi K."/>
            <person name="Hall N."/>
            <person name="Watson M."/>
            <person name="Adriaenssens E.M."/>
            <person name="Foster-Nyarko E."/>
            <person name="Jarju S."/>
            <person name="Secka A."/>
            <person name="Antonio M."/>
            <person name="Oren A."/>
            <person name="Chaudhuri R.R."/>
            <person name="La Ragione R."/>
            <person name="Hildebrand F."/>
            <person name="Pallen M.J."/>
        </authorList>
    </citation>
    <scope>NUCLEOTIDE SEQUENCE</scope>
    <source>
        <strain evidence="1">ChiHecec2B26-446</strain>
    </source>
</reference>
<sequence length="222" mass="24742">MVPDLSPIFTQYEKLRGFVDAAFGQVQKQCGSCVTCHEGCSDCCHALFDLSLVEAMYLNRAFQQKFGYGPERSALLERASETDRKLVRIKKGLYLEEKHGQATESILQEAAGLRMRCPLLDDDNRCILYDARPITCRAYGIPTSIAGQGHVCGSSGFDRGGQYPTLQLDRVQNALMDMSLAIERAVNSRFDKLHEVFMPVSMALLTNFDDTFLGIGPAKRED</sequence>
<dbReference type="AlphaFoldDB" id="A0A9D1PXB1"/>
<dbReference type="Proteomes" id="UP000886752">
    <property type="component" value="Unassembled WGS sequence"/>
</dbReference>
<organism evidence="1 2">
    <name type="scientific">Candidatus Desulfovibrio intestinipullorum</name>
    <dbReference type="NCBI Taxonomy" id="2838536"/>
    <lineage>
        <taxon>Bacteria</taxon>
        <taxon>Pseudomonadati</taxon>
        <taxon>Thermodesulfobacteriota</taxon>
        <taxon>Desulfovibrionia</taxon>
        <taxon>Desulfovibrionales</taxon>
        <taxon>Desulfovibrionaceae</taxon>
        <taxon>Desulfovibrio</taxon>
    </lineage>
</organism>
<dbReference type="EMBL" id="DXHV01000082">
    <property type="protein sequence ID" value="HIW01482.1"/>
    <property type="molecule type" value="Genomic_DNA"/>
</dbReference>
<name>A0A9D1PXB1_9BACT</name>
<reference evidence="1" key="2">
    <citation type="submission" date="2021-04" db="EMBL/GenBank/DDBJ databases">
        <authorList>
            <person name="Gilroy R."/>
        </authorList>
    </citation>
    <scope>NUCLEOTIDE SEQUENCE</scope>
    <source>
        <strain evidence="1">ChiHecec2B26-446</strain>
    </source>
</reference>
<protein>
    <submittedName>
        <fullName evidence="1">YkgJ family cysteine cluster protein</fullName>
    </submittedName>
</protein>
<comment type="caution">
    <text evidence="1">The sequence shown here is derived from an EMBL/GenBank/DDBJ whole genome shotgun (WGS) entry which is preliminary data.</text>
</comment>